<evidence type="ECO:0000256" key="3">
    <source>
        <dbReference type="ARBA" id="ARBA00022448"/>
    </source>
</evidence>
<keyword evidence="4 7" id="KW-0812">Transmembrane</keyword>
<comment type="similarity">
    <text evidence="2">Belongs to the major facilitator superfamily.</text>
</comment>
<dbReference type="InterPro" id="IPR036259">
    <property type="entry name" value="MFS_trans_sf"/>
</dbReference>
<sequence length="65" mass="6939">LPRWIYTGAISWITGFGQAESAALPFLTGALADAVGISSLQPLLVGMMSTMIALWLLVPRPVRPD</sequence>
<evidence type="ECO:0000256" key="4">
    <source>
        <dbReference type="ARBA" id="ARBA00022692"/>
    </source>
</evidence>
<dbReference type="PANTHER" id="PTHR23514">
    <property type="entry name" value="BYPASS OF STOP CODON PROTEIN 6"/>
    <property type="match status" value="1"/>
</dbReference>
<dbReference type="GO" id="GO:0016020">
    <property type="term" value="C:membrane"/>
    <property type="evidence" value="ECO:0007669"/>
    <property type="project" value="TreeGrafter"/>
</dbReference>
<keyword evidence="6 7" id="KW-0472">Membrane</keyword>
<comment type="caution">
    <text evidence="8">The sequence shown here is derived from an EMBL/GenBank/DDBJ whole genome shotgun (WGS) entry which is preliminary data.</text>
</comment>
<dbReference type="Proteomes" id="UP001163846">
    <property type="component" value="Unassembled WGS sequence"/>
</dbReference>
<evidence type="ECO:0000256" key="7">
    <source>
        <dbReference type="SAM" id="Phobius"/>
    </source>
</evidence>
<evidence type="ECO:0000256" key="2">
    <source>
        <dbReference type="ARBA" id="ARBA00008335"/>
    </source>
</evidence>
<reference evidence="8" key="1">
    <citation type="submission" date="2022-08" db="EMBL/GenBank/DDBJ databases">
        <authorList>
            <consortium name="DOE Joint Genome Institute"/>
            <person name="Min B."/>
            <person name="Riley R."/>
            <person name="Sierra-Patev S."/>
            <person name="Naranjo-Ortiz M."/>
            <person name="Looney B."/>
            <person name="Konkel Z."/>
            <person name="Slot J.C."/>
            <person name="Sakamoto Y."/>
            <person name="Steenwyk J.L."/>
            <person name="Rokas A."/>
            <person name="Carro J."/>
            <person name="Camarero S."/>
            <person name="Ferreira P."/>
            <person name="Molpeceres G."/>
            <person name="Ruiz-Duenas F.J."/>
            <person name="Serrano A."/>
            <person name="Henrissat B."/>
            <person name="Drula E."/>
            <person name="Hughes K.W."/>
            <person name="Mata J.L."/>
            <person name="Ishikawa N.K."/>
            <person name="Vargas-Isla R."/>
            <person name="Ushijima S."/>
            <person name="Smith C.A."/>
            <person name="Ahrendt S."/>
            <person name="Andreopoulos W."/>
            <person name="He G."/>
            <person name="Labutti K."/>
            <person name="Lipzen A."/>
            <person name="Ng V."/>
            <person name="Sandor L."/>
            <person name="Barry K."/>
            <person name="Martinez A.T."/>
            <person name="Xiao Y."/>
            <person name="Gibbons J.G."/>
            <person name="Terashima K."/>
            <person name="Hibbett D.S."/>
            <person name="Grigoriev I.V."/>
        </authorList>
    </citation>
    <scope>NUCLEOTIDE SEQUENCE</scope>
    <source>
        <strain evidence="8">TFB9207</strain>
    </source>
</reference>
<dbReference type="EMBL" id="MU806322">
    <property type="protein sequence ID" value="KAJ3836419.1"/>
    <property type="molecule type" value="Genomic_DNA"/>
</dbReference>
<evidence type="ECO:0000256" key="1">
    <source>
        <dbReference type="ARBA" id="ARBA00004127"/>
    </source>
</evidence>
<evidence type="ECO:0000256" key="5">
    <source>
        <dbReference type="ARBA" id="ARBA00022989"/>
    </source>
</evidence>
<evidence type="ECO:0000313" key="8">
    <source>
        <dbReference type="EMBL" id="KAJ3836419.1"/>
    </source>
</evidence>
<comment type="subcellular location">
    <subcellularLocation>
        <location evidence="1">Endomembrane system</location>
        <topology evidence="1">Multi-pass membrane protein</topology>
    </subcellularLocation>
</comment>
<keyword evidence="9" id="KW-1185">Reference proteome</keyword>
<feature type="transmembrane region" description="Helical" evidence="7">
    <location>
        <begin position="40"/>
        <end position="58"/>
    </location>
</feature>
<dbReference type="GO" id="GO:0012505">
    <property type="term" value="C:endomembrane system"/>
    <property type="evidence" value="ECO:0007669"/>
    <property type="project" value="UniProtKB-SubCell"/>
</dbReference>
<dbReference type="InterPro" id="IPR051788">
    <property type="entry name" value="MFS_Transporter"/>
</dbReference>
<organism evidence="8 9">
    <name type="scientific">Lentinula raphanica</name>
    <dbReference type="NCBI Taxonomy" id="153919"/>
    <lineage>
        <taxon>Eukaryota</taxon>
        <taxon>Fungi</taxon>
        <taxon>Dikarya</taxon>
        <taxon>Basidiomycota</taxon>
        <taxon>Agaricomycotina</taxon>
        <taxon>Agaricomycetes</taxon>
        <taxon>Agaricomycetidae</taxon>
        <taxon>Agaricales</taxon>
        <taxon>Marasmiineae</taxon>
        <taxon>Omphalotaceae</taxon>
        <taxon>Lentinula</taxon>
    </lineage>
</organism>
<dbReference type="SUPFAM" id="SSF103473">
    <property type="entry name" value="MFS general substrate transporter"/>
    <property type="match status" value="1"/>
</dbReference>
<evidence type="ECO:0000256" key="6">
    <source>
        <dbReference type="ARBA" id="ARBA00023136"/>
    </source>
</evidence>
<name>A0AA38P502_9AGAR</name>
<protein>
    <recommendedName>
        <fullName evidence="10">MFS transporter</fullName>
    </recommendedName>
</protein>
<evidence type="ECO:0008006" key="10">
    <source>
        <dbReference type="Google" id="ProtNLM"/>
    </source>
</evidence>
<accession>A0AA38P502</accession>
<proteinExistence type="inferred from homology"/>
<evidence type="ECO:0000313" key="9">
    <source>
        <dbReference type="Proteomes" id="UP001163846"/>
    </source>
</evidence>
<feature type="non-terminal residue" evidence="8">
    <location>
        <position position="1"/>
    </location>
</feature>
<keyword evidence="3" id="KW-0813">Transport</keyword>
<gene>
    <name evidence="8" type="ORF">F5878DRAFT_541416</name>
</gene>
<dbReference type="AlphaFoldDB" id="A0AA38P502"/>
<dbReference type="PANTHER" id="PTHR23514:SF3">
    <property type="entry name" value="BYPASS OF STOP CODON PROTEIN 6"/>
    <property type="match status" value="1"/>
</dbReference>
<keyword evidence="5 7" id="KW-1133">Transmembrane helix</keyword>